<evidence type="ECO:0000259" key="2">
    <source>
        <dbReference type="Pfam" id="PF17803"/>
    </source>
</evidence>
<dbReference type="Pfam" id="PF17803">
    <property type="entry name" value="Cadherin_4"/>
    <property type="match status" value="1"/>
</dbReference>
<feature type="domain" description="RapA2 cadherin-like" evidence="2">
    <location>
        <begin position="125"/>
        <end position="204"/>
    </location>
</feature>
<proteinExistence type="predicted"/>
<evidence type="ECO:0000259" key="3">
    <source>
        <dbReference type="Pfam" id="PF19116"/>
    </source>
</evidence>
<keyword evidence="5" id="KW-1185">Reference proteome</keyword>
<feature type="region of interest" description="Disordered" evidence="1">
    <location>
        <begin position="269"/>
        <end position="297"/>
    </location>
</feature>
<dbReference type="PANTHER" id="PTHR39431:SF1">
    <property type="entry name" value="FRPA_C-RELATED PROTEIN"/>
    <property type="match status" value="1"/>
</dbReference>
<comment type="caution">
    <text evidence="4">The sequence shown here is derived from an EMBL/GenBank/DDBJ whole genome shotgun (WGS) entry which is preliminary data.</text>
</comment>
<dbReference type="InterPro" id="IPR043824">
    <property type="entry name" value="DUF5801"/>
</dbReference>
<feature type="domain" description="DUF5801" evidence="3">
    <location>
        <begin position="620"/>
        <end position="711"/>
    </location>
</feature>
<evidence type="ECO:0000256" key="1">
    <source>
        <dbReference type="SAM" id="MobiDB-lite"/>
    </source>
</evidence>
<dbReference type="Pfam" id="PF19116">
    <property type="entry name" value="DUF5801"/>
    <property type="match status" value="2"/>
</dbReference>
<sequence length="1406" mass="143585">VVLDEDDLANPGDDQGSDQSDPTTATGSFGVTAPDGLDDVQVNGVDVVVDGVFVGAVEVANDGIYAVSITGWTPVFAADGVTVISATFSYSASLLDNTLEHALPGQDDVVRMLAVTADDSDGSNATASLDVQIIDDVPSAADDTDSLTEGGAVSASGNVITDAEANGDNGADVTGADGAAVETPGSFDGTYGTLVLGADGSYTYTLSAFGVSQLSTLGDGEFFTEVFDYVLIDGDGDTSPATLTITLNGTDDGVTINGLDGNAPEVVLDEDDLANPGDDQGSDQSDPTTATGSFGVTAPDGLDDVQVNGVDVVVDGVFVGAVEVANDGIYAVSITGWTPVFAADGVTVISATFSYSASLLDNTLEHALPGQDDVVRMLAVTADDSDGSNATASLDVQIIDDVPSVIVESSGQTASVDETSLAVGVAQIALGSFIQAIDTDVALSATVVRATSADKLVTATANYGADGEATTGELIYAFALGADVIPNVTTTVGTPITLVKVSDTVVVGQIGASNFAAFALQLNSDGSVTLEQYVSLFHTNPLLANEPVTLTGADLSITVTVKDGDNDIASDSVNVADQITFNDDAPSAIDPDPVPNDKTSPDALFNIIGDTTTISLDADGNVFNNFGADGPGSITFANIVSGVTNSGLFHDGQPILLYLDPTGTILTGRALVGATLQDVFTATINQSTSDYTVELIRTIDNGSGATFNDLSGGVAGNPPFKLVSSATTGADIELLFTPREAGNADLNGSINSDSDDLGVNGQFIDLNFGVSIEFGDFSYFANGGGTSDDRYDQVSAGDINGFRFTIDQISNGSTVDVQLKAYEYTGDPSGIVQQSLPNEGAYSQEQITSVKVYDAAGNLLHTITFGWTIPGVPVTAIDADGLPIASGSGSLSIGGITFGAITGGSVLVSNLLTDYKVETFTADGYDRITIDNVGNPVGTDGKFSISELQIEQTNAGNPVNLQLDLQITDGDGDTVLITDAIDITVLPAADAPMPPIALDLNGDGQVSFLGLEAGVAYDYDGDGVATQTAWVAPEDGLLARQTEDGGVDIVFTDDAAGATTDLDGLAKAYDSNGDGQFTAADKAFDSFGVWQDANSNGVVDAGEFTSLANAGITAIDLISDGQGYTAANGEVTVYGTGSFTIEGATGVLVDAAFMLGDTVVANDSGISTRIEQRIWDGIVGSSAIAGFLAVLPLVSTNHNNLGWASIDMAGLDVSLSPSGQCLMTAEIRSFEIFESSAHLDTDTSMAWAQPETYSSSSEPILEYFSNPFDGVDLAQGMPSIEASGFEHTLDPETPAYAAPDMAALVAMEALLMLSDQNGSMPAPLELLTGDFTSQTIADALAGDIVDQVIDQFVGSSESASFASEVASSDQLIDLLSVDLSGAAMASVMPIDAPAVDDAAQVALMHG</sequence>
<feature type="domain" description="DUF5801" evidence="3">
    <location>
        <begin position="415"/>
        <end position="575"/>
    </location>
</feature>
<evidence type="ECO:0000313" key="4">
    <source>
        <dbReference type="EMBL" id="MDC8754951.1"/>
    </source>
</evidence>
<dbReference type="InterPro" id="IPR018247">
    <property type="entry name" value="EF_Hand_1_Ca_BS"/>
</dbReference>
<accession>A0ABT5JQB1</accession>
<dbReference type="RefSeq" id="WP_273678166.1">
    <property type="nucleotide sequence ID" value="NZ_JAQQXQ010000007.1"/>
</dbReference>
<feature type="compositionally biased region" description="Polar residues" evidence="1">
    <location>
        <begin position="282"/>
        <end position="294"/>
    </location>
</feature>
<dbReference type="PROSITE" id="PS00018">
    <property type="entry name" value="EF_HAND_1"/>
    <property type="match status" value="1"/>
</dbReference>
<gene>
    <name evidence="4" type="ORF">OIK40_09900</name>
</gene>
<dbReference type="NCBIfam" id="TIGR01965">
    <property type="entry name" value="VCBS_repeat"/>
    <property type="match status" value="1"/>
</dbReference>
<feature type="compositionally biased region" description="Polar residues" evidence="1">
    <location>
        <begin position="17"/>
        <end position="29"/>
    </location>
</feature>
<name>A0ABT5JQB1_9SPHN</name>
<feature type="non-terminal residue" evidence="4">
    <location>
        <position position="1"/>
    </location>
</feature>
<protein>
    <submittedName>
        <fullName evidence="4">DUF5801 repeats-in-toxin domain-containing protein</fullName>
    </submittedName>
</protein>
<evidence type="ECO:0000313" key="5">
    <source>
        <dbReference type="Proteomes" id="UP001216558"/>
    </source>
</evidence>
<feature type="region of interest" description="Disordered" evidence="1">
    <location>
        <begin position="1"/>
        <end position="30"/>
    </location>
</feature>
<dbReference type="PANTHER" id="PTHR39431">
    <property type="entry name" value="FRPA/C-RELATED PROTEIN"/>
    <property type="match status" value="1"/>
</dbReference>
<dbReference type="InterPro" id="IPR040853">
    <property type="entry name" value="RapA2_cadherin-like"/>
</dbReference>
<reference evidence="4 5" key="1">
    <citation type="submission" date="2022-10" db="EMBL/GenBank/DDBJ databases">
        <title>Erythrobacter sp. sf7 Genome sequencing.</title>
        <authorList>
            <person name="Park S."/>
        </authorList>
    </citation>
    <scope>NUCLEOTIDE SEQUENCE [LARGE SCALE GENOMIC DNA]</scope>
    <source>
        <strain evidence="5">sf7</strain>
    </source>
</reference>
<dbReference type="Proteomes" id="UP001216558">
    <property type="component" value="Unassembled WGS sequence"/>
</dbReference>
<organism evidence="4 5">
    <name type="scientific">Erythrobacter fulvus</name>
    <dbReference type="NCBI Taxonomy" id="2987523"/>
    <lineage>
        <taxon>Bacteria</taxon>
        <taxon>Pseudomonadati</taxon>
        <taxon>Pseudomonadota</taxon>
        <taxon>Alphaproteobacteria</taxon>
        <taxon>Sphingomonadales</taxon>
        <taxon>Erythrobacteraceae</taxon>
        <taxon>Erythrobacter/Porphyrobacter group</taxon>
        <taxon>Erythrobacter</taxon>
    </lineage>
</organism>
<dbReference type="EMBL" id="JAQQXQ010000007">
    <property type="protein sequence ID" value="MDC8754951.1"/>
    <property type="molecule type" value="Genomic_DNA"/>
</dbReference>
<dbReference type="InterPro" id="IPR010221">
    <property type="entry name" value="VCBS_dom"/>
</dbReference>